<dbReference type="InterPro" id="IPR036390">
    <property type="entry name" value="WH_DNA-bd_sf"/>
</dbReference>
<evidence type="ECO:0000259" key="6">
    <source>
        <dbReference type="PROSITE" id="PS51099"/>
    </source>
</evidence>
<dbReference type="SUPFAM" id="SSF55804">
    <property type="entry name" value="Phoshotransferase/anion transport protein"/>
    <property type="match status" value="1"/>
</dbReference>
<proteinExistence type="predicted"/>
<evidence type="ECO:0000256" key="3">
    <source>
        <dbReference type="ARBA" id="ARBA00023015"/>
    </source>
</evidence>
<dbReference type="Proteomes" id="UP000192727">
    <property type="component" value="Chromosome"/>
</dbReference>
<keyword evidence="1" id="KW-0808">Transferase</keyword>
<accession>A0A1V0UU98</accession>
<dbReference type="PROSITE" id="PS51094">
    <property type="entry name" value="PTS_EIIA_TYPE_2"/>
    <property type="match status" value="1"/>
</dbReference>
<dbReference type="CDD" id="cd05568">
    <property type="entry name" value="PTS_IIB_bgl_like"/>
    <property type="match status" value="1"/>
</dbReference>
<dbReference type="GO" id="GO:0008982">
    <property type="term" value="F:protein-N(PI)-phosphohistidine-sugar phosphotransferase activity"/>
    <property type="evidence" value="ECO:0007669"/>
    <property type="project" value="InterPro"/>
</dbReference>
<feature type="domain" description="PRD" evidence="7">
    <location>
        <begin position="315"/>
        <end position="420"/>
    </location>
</feature>
<feature type="domain" description="PTS EIIA type-2" evidence="5">
    <location>
        <begin position="549"/>
        <end position="697"/>
    </location>
</feature>
<dbReference type="Pfam" id="PF00359">
    <property type="entry name" value="PTS_EIIA_2"/>
    <property type="match status" value="1"/>
</dbReference>
<evidence type="ECO:0000313" key="9">
    <source>
        <dbReference type="Proteomes" id="UP000192727"/>
    </source>
</evidence>
<dbReference type="InterPro" id="IPR011608">
    <property type="entry name" value="PRD"/>
</dbReference>
<keyword evidence="4" id="KW-0804">Transcription</keyword>
<dbReference type="GO" id="GO:0006355">
    <property type="term" value="P:regulation of DNA-templated transcription"/>
    <property type="evidence" value="ECO:0007669"/>
    <property type="project" value="InterPro"/>
</dbReference>
<sequence length="706" mass="80551">MKGLDIPSRQRGILFMLLHREESITVEQIAKELDISPRTVHRELKAIETILDSYRLKLRKKTRVGLELEGSKEHKDKLTQALLFTPVQEYTVPERKVYLLSMLLESSEPIKLFTLSNELKVTAATVSNDLNQLADWFKQYKLRLIRRRGYGILLTGSEEAKRKAILSLIIGHFTDAELFMLIQGYPALRDRQARISPVSNKLLDLIARDKLEMIDSALGEIDKELMAPFADTSYLYFMVYLALMLKRLELGQELSLDATSKEAAKRAPEYNVAEKIFRHIAETFGVELPEDEACGFTPYIKSGKLRKPSEEWIDAENIELSTLVYELVSYCEQKLHADLLSDRNLMQGLVSHLEPSIYRIRENIIVQNPYLDQIRSDYAHVYQIVEEAVHQVMPQVKVPDDEIGFLVMHIAASLDNKHLLHKTFKGLVFCASGIGTSKMLATRIRNKIPELQVLKNVSIFELDQIDPGAYDLIISTVKLPIDASQYVLVSPLLTDGEVEMIRRLLEQKEAVRKVKKEKVREGLSDKEMRATVKSLQVMEQGKAYLEESLHLSRQFRLEYLRVNGRSLEEVLLEICTGLSKEGVLGDAEAVTARLLEREKQGGLGIPGSKLAFFHCRHESVYTTSFTMYDLSEEKNLIAMDQQRIGISRLMLLLSPVKVKEEKLEVLSFVSSLFVEREPVDIFSSGNQARLNAYLSGQLLEFCQKKL</sequence>
<dbReference type="RefSeq" id="WP_083040449.1">
    <property type="nucleotide sequence ID" value="NZ_CP020557.1"/>
</dbReference>
<dbReference type="Gene3D" id="1.10.1790.10">
    <property type="entry name" value="PRD domain"/>
    <property type="match status" value="2"/>
</dbReference>
<dbReference type="Gene3D" id="3.40.930.10">
    <property type="entry name" value="Mannitol-specific EII, Chain A"/>
    <property type="match status" value="1"/>
</dbReference>
<gene>
    <name evidence="8" type="ORF">B7C51_14565</name>
</gene>
<organism evidence="8 9">
    <name type="scientific">Paenibacillus larvae subsp. pulvifaciens</name>
    <dbReference type="NCBI Taxonomy" id="1477"/>
    <lineage>
        <taxon>Bacteria</taxon>
        <taxon>Bacillati</taxon>
        <taxon>Bacillota</taxon>
        <taxon>Bacilli</taxon>
        <taxon>Bacillales</taxon>
        <taxon>Paenibacillaceae</taxon>
        <taxon>Paenibacillus</taxon>
    </lineage>
</organism>
<dbReference type="SUPFAM" id="SSF52794">
    <property type="entry name" value="PTS system IIB component-like"/>
    <property type="match status" value="1"/>
</dbReference>
<dbReference type="Pfam" id="PF08279">
    <property type="entry name" value="HTH_11"/>
    <property type="match status" value="2"/>
</dbReference>
<evidence type="ECO:0000256" key="2">
    <source>
        <dbReference type="ARBA" id="ARBA00022737"/>
    </source>
</evidence>
<dbReference type="PANTHER" id="PTHR30185:SF18">
    <property type="entry name" value="TRANSCRIPTIONAL REGULATOR MTLR"/>
    <property type="match status" value="1"/>
</dbReference>
<dbReference type="Gene3D" id="1.10.10.10">
    <property type="entry name" value="Winged helix-like DNA-binding domain superfamily/Winged helix DNA-binding domain"/>
    <property type="match status" value="2"/>
</dbReference>
<dbReference type="SUPFAM" id="SSF46785">
    <property type="entry name" value="Winged helix' DNA-binding domain"/>
    <property type="match status" value="1"/>
</dbReference>
<keyword evidence="2" id="KW-0677">Repeat</keyword>
<dbReference type="InterPro" id="IPR036095">
    <property type="entry name" value="PTS_EIIB-like_sf"/>
</dbReference>
<dbReference type="SUPFAM" id="SSF63520">
    <property type="entry name" value="PTS-regulatory domain, PRD"/>
    <property type="match status" value="2"/>
</dbReference>
<feature type="domain" description="PRD" evidence="7">
    <location>
        <begin position="205"/>
        <end position="310"/>
    </location>
</feature>
<reference evidence="8 9" key="1">
    <citation type="submission" date="2017-03" db="EMBL/GenBank/DDBJ databases">
        <title>Paenibacillus larvae genome sequencing.</title>
        <authorList>
            <person name="Dingman D.W."/>
        </authorList>
    </citation>
    <scope>NUCLEOTIDE SEQUENCE [LARGE SCALE GENOMIC DNA]</scope>
    <source>
        <strain evidence="8 9">SAG 10367</strain>
    </source>
</reference>
<evidence type="ECO:0000256" key="4">
    <source>
        <dbReference type="ARBA" id="ARBA00023163"/>
    </source>
</evidence>
<dbReference type="AlphaFoldDB" id="A0A1V0UU98"/>
<dbReference type="Gene3D" id="3.40.50.2300">
    <property type="match status" value="1"/>
</dbReference>
<dbReference type="InterPro" id="IPR036634">
    <property type="entry name" value="PRD_sf"/>
</dbReference>
<protein>
    <submittedName>
        <fullName evidence="8">Uncharacterized protein</fullName>
    </submittedName>
</protein>
<dbReference type="InterPro" id="IPR013011">
    <property type="entry name" value="PTS_EIIB_2"/>
</dbReference>
<dbReference type="PANTHER" id="PTHR30185">
    <property type="entry name" value="CRYPTIC BETA-GLUCOSIDE BGL OPERON ANTITERMINATOR"/>
    <property type="match status" value="1"/>
</dbReference>
<evidence type="ECO:0000256" key="1">
    <source>
        <dbReference type="ARBA" id="ARBA00022679"/>
    </source>
</evidence>
<dbReference type="InterPro" id="IPR016152">
    <property type="entry name" value="PTrfase/Anion_transptr"/>
</dbReference>
<dbReference type="PROSITE" id="PS51099">
    <property type="entry name" value="PTS_EIIB_TYPE_2"/>
    <property type="match status" value="1"/>
</dbReference>
<feature type="domain" description="PTS EIIB type-2" evidence="6">
    <location>
        <begin position="424"/>
        <end position="513"/>
    </location>
</feature>
<name>A0A1V0UU98_9BACL</name>
<dbReference type="InterPro" id="IPR013196">
    <property type="entry name" value="HTH_11"/>
</dbReference>
<dbReference type="InterPro" id="IPR050661">
    <property type="entry name" value="BglG_antiterminators"/>
</dbReference>
<keyword evidence="3" id="KW-0805">Transcription regulation</keyword>
<dbReference type="InterPro" id="IPR002178">
    <property type="entry name" value="PTS_EIIA_type-2_dom"/>
</dbReference>
<dbReference type="GO" id="GO:0009401">
    <property type="term" value="P:phosphoenolpyruvate-dependent sugar phosphotransferase system"/>
    <property type="evidence" value="ECO:0007669"/>
    <property type="project" value="InterPro"/>
</dbReference>
<dbReference type="Pfam" id="PF00874">
    <property type="entry name" value="PRD"/>
    <property type="match status" value="2"/>
</dbReference>
<evidence type="ECO:0000259" key="7">
    <source>
        <dbReference type="PROSITE" id="PS51372"/>
    </source>
</evidence>
<evidence type="ECO:0000259" key="5">
    <source>
        <dbReference type="PROSITE" id="PS51094"/>
    </source>
</evidence>
<evidence type="ECO:0000313" key="8">
    <source>
        <dbReference type="EMBL" id="ARF68754.1"/>
    </source>
</evidence>
<dbReference type="InterPro" id="IPR036388">
    <property type="entry name" value="WH-like_DNA-bd_sf"/>
</dbReference>
<dbReference type="PROSITE" id="PS51372">
    <property type="entry name" value="PRD_2"/>
    <property type="match status" value="2"/>
</dbReference>
<dbReference type="EMBL" id="CP020557">
    <property type="protein sequence ID" value="ARF68754.1"/>
    <property type="molecule type" value="Genomic_DNA"/>
</dbReference>